<dbReference type="eggNOG" id="COG2165">
    <property type="taxonomic scope" value="Bacteria"/>
</dbReference>
<dbReference type="InterPro" id="IPR045584">
    <property type="entry name" value="Pilin-like"/>
</dbReference>
<dbReference type="OrthoDB" id="6076129at2"/>
<dbReference type="Gene3D" id="3.55.40.10">
    <property type="entry name" value="minor pseudopilin epsh domain"/>
    <property type="match status" value="1"/>
</dbReference>
<evidence type="ECO:0000256" key="7">
    <source>
        <dbReference type="ARBA" id="ARBA00022989"/>
    </source>
</evidence>
<dbReference type="KEGG" id="rah:Rahaq_0333"/>
<evidence type="ECO:0000256" key="5">
    <source>
        <dbReference type="ARBA" id="ARBA00022519"/>
    </source>
</evidence>
<keyword evidence="3" id="KW-1003">Cell membrane</keyword>
<dbReference type="EMBL" id="CP002505">
    <property type="protein sequence ID" value="ADW71963.1"/>
    <property type="molecule type" value="Genomic_DNA"/>
</dbReference>
<keyword evidence="7 11" id="KW-1133">Transmembrane helix</keyword>
<dbReference type="InterPro" id="IPR022346">
    <property type="entry name" value="T2SS_GspH"/>
</dbReference>
<dbReference type="InterPro" id="IPR049875">
    <property type="entry name" value="TypeII_GspH"/>
</dbReference>
<evidence type="ECO:0000256" key="10">
    <source>
        <dbReference type="ARBA" id="ARBA00030775"/>
    </source>
</evidence>
<dbReference type="AlphaFoldDB" id="A0A0H3F4X5"/>
<protein>
    <recommendedName>
        <fullName evidence="2">Type II secretion system protein H</fullName>
    </recommendedName>
    <alternativeName>
        <fullName evidence="10">General secretion pathway protein H</fullName>
    </alternativeName>
</protein>
<dbReference type="RefSeq" id="WP_013573679.1">
    <property type="nucleotide sequence ID" value="NC_015061.1"/>
</dbReference>
<comment type="subcellular location">
    <subcellularLocation>
        <location evidence="1">Cell inner membrane</location>
        <topology evidence="1">Single-pass membrane protein</topology>
    </subcellularLocation>
</comment>
<evidence type="ECO:0000256" key="11">
    <source>
        <dbReference type="SAM" id="Phobius"/>
    </source>
</evidence>
<evidence type="ECO:0000313" key="14">
    <source>
        <dbReference type="Proteomes" id="UP000007257"/>
    </source>
</evidence>
<dbReference type="GO" id="GO:0015628">
    <property type="term" value="P:protein secretion by the type II secretion system"/>
    <property type="evidence" value="ECO:0007669"/>
    <property type="project" value="InterPro"/>
</dbReference>
<dbReference type="HOGENOM" id="CLU_125878_0_0_6"/>
<dbReference type="GO" id="GO:0015627">
    <property type="term" value="C:type II protein secretion system complex"/>
    <property type="evidence" value="ECO:0007669"/>
    <property type="project" value="InterPro"/>
</dbReference>
<feature type="domain" description="General secretion pathway GspH" evidence="12">
    <location>
        <begin position="42"/>
        <end position="151"/>
    </location>
</feature>
<reference evidence="14" key="1">
    <citation type="submission" date="2011-01" db="EMBL/GenBank/DDBJ databases">
        <title>Complete sequence of chromosome of Rahnella sp. Y9602.</title>
        <authorList>
            <consortium name="US DOE Joint Genome Institute"/>
            <person name="Lucas S."/>
            <person name="Copeland A."/>
            <person name="Lapidus A."/>
            <person name="Cheng J.-F."/>
            <person name="Goodwin L."/>
            <person name="Pitluck S."/>
            <person name="Lu M."/>
            <person name="Detter J.C."/>
            <person name="Han C."/>
            <person name="Tapia R."/>
            <person name="Land M."/>
            <person name="Hauser L."/>
            <person name="Kyrpides N."/>
            <person name="Ivanova N."/>
            <person name="Ovchinnikova G."/>
            <person name="Pagani I."/>
            <person name="Sobecky P.A."/>
            <person name="Martinez R.J."/>
            <person name="Woyke T."/>
        </authorList>
    </citation>
    <scope>NUCLEOTIDE SEQUENCE [LARGE SCALE GENOMIC DNA]</scope>
    <source>
        <strain evidence="14">Y9602</strain>
    </source>
</reference>
<dbReference type="Pfam" id="PF07963">
    <property type="entry name" value="N_methyl"/>
    <property type="match status" value="1"/>
</dbReference>
<accession>A0A0H3F4X5</accession>
<evidence type="ECO:0000256" key="2">
    <source>
        <dbReference type="ARBA" id="ARBA00021549"/>
    </source>
</evidence>
<proteinExistence type="inferred from homology"/>
<sequence length="173" mass="18738">MSAVKQSGFTLLEILMVMAIFAIAAGVVVMVLPSDNSQIQRAEQMKTVMEYAAERAVLEGKPLGLSLTAGAYRFVILGGTLTLIPLTREPQWQEIESSRMPVSGEFAENETLSLSPLALNKSINRPPQIVFMPDGTLSVFELSFSSSASEPACCSIISEGRLPLIFNVRRSGK</sequence>
<keyword evidence="4" id="KW-0488">Methylation</keyword>
<evidence type="ECO:0000313" key="13">
    <source>
        <dbReference type="EMBL" id="ADW71963.1"/>
    </source>
</evidence>
<dbReference type="PROSITE" id="PS00409">
    <property type="entry name" value="PROKAR_NTER_METHYL"/>
    <property type="match status" value="1"/>
</dbReference>
<keyword evidence="8 11" id="KW-0472">Membrane</keyword>
<keyword evidence="5" id="KW-0997">Cell inner membrane</keyword>
<dbReference type="NCBIfam" id="TIGR02532">
    <property type="entry name" value="IV_pilin_GFxxxE"/>
    <property type="match status" value="1"/>
</dbReference>
<dbReference type="InterPro" id="IPR002416">
    <property type="entry name" value="T2SS_protein-GspH"/>
</dbReference>
<evidence type="ECO:0000256" key="9">
    <source>
        <dbReference type="ARBA" id="ARBA00025772"/>
    </source>
</evidence>
<dbReference type="Pfam" id="PF12019">
    <property type="entry name" value="GspH"/>
    <property type="match status" value="1"/>
</dbReference>
<dbReference type="NCBIfam" id="TIGR01708">
    <property type="entry name" value="typeII_sec_gspH"/>
    <property type="match status" value="1"/>
</dbReference>
<dbReference type="InterPro" id="IPR012902">
    <property type="entry name" value="N_methyl_site"/>
</dbReference>
<dbReference type="SUPFAM" id="SSF54523">
    <property type="entry name" value="Pili subunits"/>
    <property type="match status" value="1"/>
</dbReference>
<organism evidence="13 14">
    <name type="scientific">Rahnella sp. (strain Y9602)</name>
    <dbReference type="NCBI Taxonomy" id="2703885"/>
    <lineage>
        <taxon>Bacteria</taxon>
        <taxon>Pseudomonadati</taxon>
        <taxon>Pseudomonadota</taxon>
        <taxon>Gammaproteobacteria</taxon>
        <taxon>Enterobacterales</taxon>
        <taxon>Yersiniaceae</taxon>
        <taxon>Rahnella</taxon>
    </lineage>
</organism>
<comment type="similarity">
    <text evidence="9">Belongs to the GSP H family.</text>
</comment>
<reference evidence="13 14" key="2">
    <citation type="journal article" date="2012" name="J. Bacteriol.">
        <title>Complete Genome Sequence of Rahnella sp. Strain Y9602, a Gammaproteobacterium Isolate from Metal- and Radionuclide-Contaminated Soil.</title>
        <authorList>
            <person name="Martinez R.J."/>
            <person name="Bruce D."/>
            <person name="Detter C."/>
            <person name="Goodwin L.A."/>
            <person name="Han J."/>
            <person name="Han C.S."/>
            <person name="Held B."/>
            <person name="Land M.L."/>
            <person name="Mikhailova N."/>
            <person name="Nolan M."/>
            <person name="Pennacchio L."/>
            <person name="Pitluck S."/>
            <person name="Tapia R."/>
            <person name="Woyke T."/>
            <person name="Sobecky P.A."/>
        </authorList>
    </citation>
    <scope>NUCLEOTIDE SEQUENCE [LARGE SCALE GENOMIC DNA]</scope>
    <source>
        <strain evidence="13 14">Y9602</strain>
    </source>
</reference>
<gene>
    <name evidence="13" type="ordered locus">Rahaq_0333</name>
</gene>
<dbReference type="PRINTS" id="PR00885">
    <property type="entry name" value="BCTERIALGSPH"/>
</dbReference>
<name>A0A0H3F4X5_RAHSY</name>
<dbReference type="GO" id="GO:0005886">
    <property type="term" value="C:plasma membrane"/>
    <property type="evidence" value="ECO:0007669"/>
    <property type="project" value="UniProtKB-SubCell"/>
</dbReference>
<evidence type="ECO:0000259" key="12">
    <source>
        <dbReference type="Pfam" id="PF12019"/>
    </source>
</evidence>
<evidence type="ECO:0000256" key="1">
    <source>
        <dbReference type="ARBA" id="ARBA00004377"/>
    </source>
</evidence>
<keyword evidence="6 11" id="KW-0812">Transmembrane</keyword>
<dbReference type="Proteomes" id="UP000007257">
    <property type="component" value="Chromosome"/>
</dbReference>
<feature type="transmembrane region" description="Helical" evidence="11">
    <location>
        <begin position="12"/>
        <end position="32"/>
    </location>
</feature>
<evidence type="ECO:0000256" key="6">
    <source>
        <dbReference type="ARBA" id="ARBA00022692"/>
    </source>
</evidence>
<evidence type="ECO:0000256" key="4">
    <source>
        <dbReference type="ARBA" id="ARBA00022481"/>
    </source>
</evidence>
<evidence type="ECO:0000256" key="3">
    <source>
        <dbReference type="ARBA" id="ARBA00022475"/>
    </source>
</evidence>
<evidence type="ECO:0000256" key="8">
    <source>
        <dbReference type="ARBA" id="ARBA00023136"/>
    </source>
</evidence>